<proteinExistence type="predicted"/>
<sequence length="203" mass="22168">MLHHQTLTPHFTIGRNLTEGAASLLLMMLTEIRARLGATFSDLGPLRLLERKRGLHQSKCQPQSKPPPFLAPLVNFTTPRSLTLSLAAGERRRQSASGAERCSSLCLARQSQCERYLVGERISHTVTAAPSVIDLTAIRRARVKFIVALNAQAQPTICAGREKRSNLCPQLNRMTTIGISHGQDEAFLPRLSGIIDHGGSRGG</sequence>
<dbReference type="Proteomes" id="UP001175000">
    <property type="component" value="Unassembled WGS sequence"/>
</dbReference>
<dbReference type="AlphaFoldDB" id="A0AA39XG12"/>
<reference evidence="1" key="1">
    <citation type="submission" date="2023-06" db="EMBL/GenBank/DDBJ databases">
        <title>Genome-scale phylogeny and comparative genomics of the fungal order Sordariales.</title>
        <authorList>
            <consortium name="Lawrence Berkeley National Laboratory"/>
            <person name="Hensen N."/>
            <person name="Bonometti L."/>
            <person name="Westerberg I."/>
            <person name="Brannstrom I.O."/>
            <person name="Guillou S."/>
            <person name="Cros-Aarteil S."/>
            <person name="Calhoun S."/>
            <person name="Haridas S."/>
            <person name="Kuo A."/>
            <person name="Mondo S."/>
            <person name="Pangilinan J."/>
            <person name="Riley R."/>
            <person name="Labutti K."/>
            <person name="Andreopoulos B."/>
            <person name="Lipzen A."/>
            <person name="Chen C."/>
            <person name="Yanf M."/>
            <person name="Daum C."/>
            <person name="Ng V."/>
            <person name="Clum A."/>
            <person name="Steindorff A."/>
            <person name="Ohm R."/>
            <person name="Martin F."/>
            <person name="Silar P."/>
            <person name="Natvig D."/>
            <person name="Lalanne C."/>
            <person name="Gautier V."/>
            <person name="Ament-Velasquez S.L."/>
            <person name="Kruys A."/>
            <person name="Hutchinson M.I."/>
            <person name="Powell A.J."/>
            <person name="Barry K."/>
            <person name="Miller A.N."/>
            <person name="Grigoriev I.V."/>
            <person name="Debuchy R."/>
            <person name="Gladieux P."/>
            <person name="Thoren M.H."/>
            <person name="Johannesson H."/>
        </authorList>
    </citation>
    <scope>NUCLEOTIDE SEQUENCE</scope>
    <source>
        <strain evidence="1">CBS 606.72</strain>
    </source>
</reference>
<evidence type="ECO:0000313" key="2">
    <source>
        <dbReference type="Proteomes" id="UP001175000"/>
    </source>
</evidence>
<accession>A0AA39XG12</accession>
<keyword evidence="2" id="KW-1185">Reference proteome</keyword>
<gene>
    <name evidence="1" type="ORF">B0T14DRAFT_62169</name>
</gene>
<dbReference type="EMBL" id="JAULSU010000001">
    <property type="protein sequence ID" value="KAK0633301.1"/>
    <property type="molecule type" value="Genomic_DNA"/>
</dbReference>
<protein>
    <submittedName>
        <fullName evidence="1">Uncharacterized protein</fullName>
    </submittedName>
</protein>
<evidence type="ECO:0000313" key="1">
    <source>
        <dbReference type="EMBL" id="KAK0633301.1"/>
    </source>
</evidence>
<name>A0AA39XG12_9PEZI</name>
<organism evidence="1 2">
    <name type="scientific">Immersiella caudata</name>
    <dbReference type="NCBI Taxonomy" id="314043"/>
    <lineage>
        <taxon>Eukaryota</taxon>
        <taxon>Fungi</taxon>
        <taxon>Dikarya</taxon>
        <taxon>Ascomycota</taxon>
        <taxon>Pezizomycotina</taxon>
        <taxon>Sordariomycetes</taxon>
        <taxon>Sordariomycetidae</taxon>
        <taxon>Sordariales</taxon>
        <taxon>Lasiosphaeriaceae</taxon>
        <taxon>Immersiella</taxon>
    </lineage>
</organism>
<comment type="caution">
    <text evidence="1">The sequence shown here is derived from an EMBL/GenBank/DDBJ whole genome shotgun (WGS) entry which is preliminary data.</text>
</comment>